<dbReference type="InterPro" id="IPR024711">
    <property type="entry name" value="Catalase_clade1/3"/>
</dbReference>
<dbReference type="SUPFAM" id="SSF56634">
    <property type="entry name" value="Heme-dependent catalase-like"/>
    <property type="match status" value="1"/>
</dbReference>
<keyword evidence="5 10" id="KW-0349">Heme</keyword>
<proteinExistence type="inferred from homology"/>
<organism evidence="13 14">
    <name type="scientific">Methanosarcina baikalica</name>
    <dbReference type="NCBI Taxonomy" id="3073890"/>
    <lineage>
        <taxon>Archaea</taxon>
        <taxon>Methanobacteriati</taxon>
        <taxon>Methanobacteriota</taxon>
        <taxon>Stenosarchaea group</taxon>
        <taxon>Methanomicrobia</taxon>
        <taxon>Methanosarcinales</taxon>
        <taxon>Methanosarcinaceae</taxon>
        <taxon>Methanosarcina</taxon>
    </lineage>
</organism>
<dbReference type="InterPro" id="IPR018028">
    <property type="entry name" value="Catalase"/>
</dbReference>
<keyword evidence="7 10" id="KW-0560">Oxidoreductase</keyword>
<comment type="cofactor">
    <cofactor evidence="1">
        <name>heme</name>
        <dbReference type="ChEBI" id="CHEBI:30413"/>
    </cofactor>
</comment>
<evidence type="ECO:0000256" key="2">
    <source>
        <dbReference type="ARBA" id="ARBA00005329"/>
    </source>
</evidence>
<dbReference type="SMART" id="SM01060">
    <property type="entry name" value="Catalase"/>
    <property type="match status" value="1"/>
</dbReference>
<dbReference type="InterPro" id="IPR024708">
    <property type="entry name" value="Catalase_AS"/>
</dbReference>
<feature type="domain" description="Catalase core" evidence="12">
    <location>
        <begin position="43"/>
        <end position="430"/>
    </location>
</feature>
<keyword evidence="4 10" id="KW-0575">Peroxidase</keyword>
<dbReference type="Pfam" id="PF00199">
    <property type="entry name" value="Catalase"/>
    <property type="match status" value="1"/>
</dbReference>
<dbReference type="PANTHER" id="PTHR42821:SF1">
    <property type="entry name" value="CATALASE-B"/>
    <property type="match status" value="1"/>
</dbReference>
<dbReference type="EMBL" id="JAVKPK010000024">
    <property type="protein sequence ID" value="MDR7665640.1"/>
    <property type="molecule type" value="Genomic_DNA"/>
</dbReference>
<dbReference type="Gene3D" id="2.40.180.10">
    <property type="entry name" value="Catalase core domain"/>
    <property type="match status" value="1"/>
</dbReference>
<accession>A0ABU2D0Y0</accession>
<evidence type="ECO:0000259" key="12">
    <source>
        <dbReference type="SMART" id="SM01060"/>
    </source>
</evidence>
<dbReference type="PANTHER" id="PTHR42821">
    <property type="entry name" value="CATALASE"/>
    <property type="match status" value="1"/>
</dbReference>
<comment type="catalytic activity">
    <reaction evidence="10">
        <text>2 H2O2 = O2 + 2 H2O</text>
        <dbReference type="Rhea" id="RHEA:20309"/>
        <dbReference type="ChEBI" id="CHEBI:15377"/>
        <dbReference type="ChEBI" id="CHEBI:15379"/>
        <dbReference type="ChEBI" id="CHEBI:16240"/>
        <dbReference type="EC" id="1.11.1.6"/>
    </reaction>
</comment>
<dbReference type="RefSeq" id="WP_310575666.1">
    <property type="nucleotide sequence ID" value="NZ_JAVKPK010000024.1"/>
</dbReference>
<evidence type="ECO:0000256" key="6">
    <source>
        <dbReference type="ARBA" id="ARBA00022723"/>
    </source>
</evidence>
<keyword evidence="6 10" id="KW-0479">Metal-binding</keyword>
<dbReference type="InterPro" id="IPR011614">
    <property type="entry name" value="Catalase_core"/>
</dbReference>
<dbReference type="Proteomes" id="UP001246244">
    <property type="component" value="Unassembled WGS sequence"/>
</dbReference>
<evidence type="ECO:0000256" key="11">
    <source>
        <dbReference type="SAM" id="MobiDB-lite"/>
    </source>
</evidence>
<keyword evidence="9 10" id="KW-0376">Hydrogen peroxide</keyword>
<gene>
    <name evidence="13" type="ORF">RG963_07605</name>
</gene>
<evidence type="ECO:0000256" key="10">
    <source>
        <dbReference type="RuleBase" id="RU000498"/>
    </source>
</evidence>
<keyword evidence="8 10" id="KW-0408">Iron</keyword>
<dbReference type="Pfam" id="PF06628">
    <property type="entry name" value="Catalase-rel"/>
    <property type="match status" value="1"/>
</dbReference>
<dbReference type="PROSITE" id="PS00437">
    <property type="entry name" value="CATALASE_1"/>
    <property type="match status" value="1"/>
</dbReference>
<evidence type="ECO:0000256" key="7">
    <source>
        <dbReference type="ARBA" id="ARBA00023002"/>
    </source>
</evidence>
<evidence type="ECO:0000256" key="5">
    <source>
        <dbReference type="ARBA" id="ARBA00022617"/>
    </source>
</evidence>
<dbReference type="PRINTS" id="PR00067">
    <property type="entry name" value="CATALASE"/>
</dbReference>
<dbReference type="PIRSF" id="PIRSF038928">
    <property type="entry name" value="Catalase_clade1-3"/>
    <property type="match status" value="1"/>
</dbReference>
<evidence type="ECO:0000256" key="3">
    <source>
        <dbReference type="ARBA" id="ARBA00012314"/>
    </source>
</evidence>
<comment type="caution">
    <text evidence="13">The sequence shown here is derived from an EMBL/GenBank/DDBJ whole genome shotgun (WGS) entry which is preliminary data.</text>
</comment>
<feature type="region of interest" description="Disordered" evidence="11">
    <location>
        <begin position="33"/>
        <end position="55"/>
    </location>
</feature>
<protein>
    <recommendedName>
        <fullName evidence="3 10">Catalase</fullName>
        <ecNumber evidence="3 10">1.11.1.6</ecNumber>
    </recommendedName>
</protein>
<evidence type="ECO:0000313" key="14">
    <source>
        <dbReference type="Proteomes" id="UP001246244"/>
    </source>
</evidence>
<dbReference type="PROSITE" id="PS51402">
    <property type="entry name" value="CATALASE_3"/>
    <property type="match status" value="1"/>
</dbReference>
<sequence length="519" mass="58836">MYISRRDLKHILVLLMTLAILLPGLSIAKPSEGNGTTISKNMTTSQGYPINNDNNSLTVGNRGQTLLQDFQFVEKISHFDRERIPERVVHAKGAGAFGYFQVYEPMDNYTKAKFLQDSNNKTPVFVRFSTVAGSKGSADTVRDVRGFAVKFYTEDGNYDLVGNDIPVFFIRDALKFPDFIHALKAEPNNNTPSSSSGHNNFWDFISLTPESTHMITWVFSDRGTPASYRMMEGFGVNTYVWVNKDGKPIYVKYHWKPKLGVHNFDRQNATKIAGEDPDYLTRDLWNAIQKGDYPEYELYVQTMNISEEMNQTFDPLDDTKIWPEDKFPLIPVGKMVLNRNPENFFTQVEEAAFCPANLVPGIEFSADKMLQGRTFSYADTQRYRLGANFNELPTNRPLAGVDNNQRDGAMQYQVFNGSVNYYPSSQGGSEPVSQEGEAYEPYLEGNMTREQIYKTDDFTQAGDRYRSLNQTEKEHLVSNLVFDLSHVTKPEIQKRAVDNLQQADKNLSAAVAQGLGLKK</sequence>
<dbReference type="EC" id="1.11.1.6" evidence="3 10"/>
<dbReference type="InterPro" id="IPR020835">
    <property type="entry name" value="Catalase_sf"/>
</dbReference>
<keyword evidence="14" id="KW-1185">Reference proteome</keyword>
<evidence type="ECO:0000256" key="1">
    <source>
        <dbReference type="ARBA" id="ARBA00001971"/>
    </source>
</evidence>
<comment type="similarity">
    <text evidence="2 10">Belongs to the catalase family.</text>
</comment>
<dbReference type="InterPro" id="IPR024712">
    <property type="entry name" value="Catalase_clade2"/>
</dbReference>
<dbReference type="InterPro" id="IPR002226">
    <property type="entry name" value="Catalase_haem_BS"/>
</dbReference>
<dbReference type="CDD" id="cd08154">
    <property type="entry name" value="catalase_clade_1"/>
    <property type="match status" value="1"/>
</dbReference>
<evidence type="ECO:0000313" key="13">
    <source>
        <dbReference type="EMBL" id="MDR7665640.1"/>
    </source>
</evidence>
<dbReference type="InterPro" id="IPR010582">
    <property type="entry name" value="Catalase_immune_responsive"/>
</dbReference>
<evidence type="ECO:0000256" key="8">
    <source>
        <dbReference type="ARBA" id="ARBA00023004"/>
    </source>
</evidence>
<name>A0ABU2D0Y0_9EURY</name>
<reference evidence="14" key="1">
    <citation type="submission" date="2023-07" db="EMBL/GenBank/DDBJ databases">
        <title>Whole-genome sequencing of a new Methanosarcina sp. Z-7115.</title>
        <authorList>
            <person name="Zhilina T.N."/>
            <person name="Merkel A.Y."/>
        </authorList>
    </citation>
    <scope>NUCLEOTIDE SEQUENCE [LARGE SCALE GENOMIC DNA]</scope>
    <source>
        <strain evidence="14">Z-7115</strain>
    </source>
</reference>
<dbReference type="PROSITE" id="PS00438">
    <property type="entry name" value="CATALASE_2"/>
    <property type="match status" value="1"/>
</dbReference>
<evidence type="ECO:0000256" key="4">
    <source>
        <dbReference type="ARBA" id="ARBA00022559"/>
    </source>
</evidence>
<evidence type="ECO:0000256" key="9">
    <source>
        <dbReference type="ARBA" id="ARBA00023324"/>
    </source>
</evidence>